<reference evidence="2" key="2">
    <citation type="submission" date="2022-01" db="EMBL/GenBank/DDBJ databases">
        <authorList>
            <person name="Yamashiro T."/>
            <person name="Shiraishi A."/>
            <person name="Satake H."/>
            <person name="Nakayama K."/>
        </authorList>
    </citation>
    <scope>NUCLEOTIDE SEQUENCE</scope>
</reference>
<feature type="region of interest" description="Disordered" evidence="1">
    <location>
        <begin position="685"/>
        <end position="809"/>
    </location>
</feature>
<evidence type="ECO:0000256" key="1">
    <source>
        <dbReference type="SAM" id="MobiDB-lite"/>
    </source>
</evidence>
<evidence type="ECO:0000313" key="2">
    <source>
        <dbReference type="EMBL" id="GJS90635.1"/>
    </source>
</evidence>
<feature type="region of interest" description="Disordered" evidence="1">
    <location>
        <begin position="316"/>
        <end position="438"/>
    </location>
</feature>
<dbReference type="EMBL" id="BQNB010011443">
    <property type="protein sequence ID" value="GJS90635.1"/>
    <property type="molecule type" value="Genomic_DNA"/>
</dbReference>
<sequence>MTKAQPQVQEATLHVYDVLKLTPFYNAFQITADVPEIYMQEFWVTAIVHHHSIRFKMNNKKHIVSLEYFREMLQICPKLPNQQFEELPFEEEILTFLRDLGHSSDIKMITDVNVNKLHQPWRSFAAGMYHKKNVDYAYLLWEDFVYQVENKNVKKSNEMYYPRFTKVIVNFFMTKDQSIPRRNSVNWHYARDDYMFTMIKVVSRHEDTQLYGAILPNELTNEDIRNSESYKEYYAIASGAEPPKTKARVKKKQVGSDMSKTPPTKGKRLKTSAKAAKTAKKKQPAKTSKAKGLTVLSEVALTEAEQIKLATKRSLIQTHSSHASGSGADEGTGSIPGVPDVPTYESDDEQISWKSSEEDDDDEVNVSEDDDDDNDDDGNNDDDDNDADNQDAENQDDDDEQTDSDNDGDDFVHRNDEEVQGENIEEDGIDEEATQDEDEANELYRDVKVNLERRDTGMTDAPHNIVQTTQVIEDTHVIITSVNPEGQQQSSSVSSGFVSNMLNPNPDTGIDTIFTPSTEATSLVDVLVTTIAEPPLLFATTLPPTPLITHLQQTPFKQINQFVEAVSSIPGIVDAYLANKMNEAVKTSVQLQSDRLRDKAQAENEDFVNKLDDNIKKIIKDQVKEQVKAQVSKILPKIEKTVNEQLEAEVMTRSSTESKTSLAIAANLSELELEKILIDKMKSNKRRYDEDKDEEPSANLGSKRRRARKEPKSTSAPKEKTFRTTGKSTEWSKSYHKSAGESAQTEAPMHTVKDLEELAHQEFETRVTEDQPNEETSQHPDWFQKPAKLPSLDREWNKTLPDAHGPVQP</sequence>
<reference evidence="2" key="1">
    <citation type="journal article" date="2022" name="Int. J. Mol. Sci.">
        <title>Draft Genome of Tanacetum Coccineum: Genomic Comparison of Closely Related Tanacetum-Family Plants.</title>
        <authorList>
            <person name="Yamashiro T."/>
            <person name="Shiraishi A."/>
            <person name="Nakayama K."/>
            <person name="Satake H."/>
        </authorList>
    </citation>
    <scope>NUCLEOTIDE SEQUENCE</scope>
</reference>
<comment type="caution">
    <text evidence="2">The sequence shown here is derived from an EMBL/GenBank/DDBJ whole genome shotgun (WGS) entry which is preliminary data.</text>
</comment>
<feature type="compositionally biased region" description="Acidic residues" evidence="1">
    <location>
        <begin position="357"/>
        <end position="409"/>
    </location>
</feature>
<feature type="compositionally biased region" description="Basic and acidic residues" evidence="1">
    <location>
        <begin position="751"/>
        <end position="769"/>
    </location>
</feature>
<feature type="compositionally biased region" description="Polar residues" evidence="1">
    <location>
        <begin position="723"/>
        <end position="732"/>
    </location>
</feature>
<dbReference type="PANTHER" id="PTHR13275:SF4">
    <property type="entry name" value="VACUOLAR PROTEIN SORTING-ASSOCIATED PROTEIN 72 HOMOLOG"/>
    <property type="match status" value="1"/>
</dbReference>
<keyword evidence="3" id="KW-1185">Reference proteome</keyword>
<gene>
    <name evidence="2" type="ORF">Tco_0773271</name>
</gene>
<feature type="compositionally biased region" description="Basic residues" evidence="1">
    <location>
        <begin position="265"/>
        <end position="284"/>
    </location>
</feature>
<feature type="region of interest" description="Disordered" evidence="1">
    <location>
        <begin position="244"/>
        <end position="291"/>
    </location>
</feature>
<organism evidence="2 3">
    <name type="scientific">Tanacetum coccineum</name>
    <dbReference type="NCBI Taxonomy" id="301880"/>
    <lineage>
        <taxon>Eukaryota</taxon>
        <taxon>Viridiplantae</taxon>
        <taxon>Streptophyta</taxon>
        <taxon>Embryophyta</taxon>
        <taxon>Tracheophyta</taxon>
        <taxon>Spermatophyta</taxon>
        <taxon>Magnoliopsida</taxon>
        <taxon>eudicotyledons</taxon>
        <taxon>Gunneridae</taxon>
        <taxon>Pentapetalae</taxon>
        <taxon>asterids</taxon>
        <taxon>campanulids</taxon>
        <taxon>Asterales</taxon>
        <taxon>Asteraceae</taxon>
        <taxon>Asteroideae</taxon>
        <taxon>Anthemideae</taxon>
        <taxon>Anthemidinae</taxon>
        <taxon>Tanacetum</taxon>
    </lineage>
</organism>
<accession>A0ABQ4ZL59</accession>
<proteinExistence type="predicted"/>
<dbReference type="PANTHER" id="PTHR13275">
    <property type="entry name" value="YL-1 PROTEIN TRANSCRIPTION FACTOR-LIKE 1"/>
    <property type="match status" value="1"/>
</dbReference>
<name>A0ABQ4ZL59_9ASTR</name>
<protein>
    <submittedName>
        <fullName evidence="2">Uncharacterized protein</fullName>
    </submittedName>
</protein>
<evidence type="ECO:0000313" key="3">
    <source>
        <dbReference type="Proteomes" id="UP001151760"/>
    </source>
</evidence>
<dbReference type="Proteomes" id="UP001151760">
    <property type="component" value="Unassembled WGS sequence"/>
</dbReference>
<feature type="compositionally biased region" description="Acidic residues" evidence="1">
    <location>
        <begin position="418"/>
        <end position="438"/>
    </location>
</feature>